<dbReference type="SUPFAM" id="SSF103473">
    <property type="entry name" value="MFS general substrate transporter"/>
    <property type="match status" value="1"/>
</dbReference>
<dbReference type="Gene3D" id="1.20.1250.20">
    <property type="entry name" value="MFS general substrate transporter like domains"/>
    <property type="match status" value="1"/>
</dbReference>
<evidence type="ECO:0000313" key="9">
    <source>
        <dbReference type="EMBL" id="TKW17954.1"/>
    </source>
</evidence>
<dbReference type="PANTHER" id="PTHR11654">
    <property type="entry name" value="OLIGOPEPTIDE TRANSPORTER-RELATED"/>
    <property type="match status" value="1"/>
</dbReference>
<dbReference type="PROSITE" id="PS01022">
    <property type="entry name" value="PTR2_1"/>
    <property type="match status" value="1"/>
</dbReference>
<dbReference type="GO" id="GO:0080054">
    <property type="term" value="F:low-affinity nitrate transmembrane transporter activity"/>
    <property type="evidence" value="ECO:0007669"/>
    <property type="project" value="UniProtKB-ARBA"/>
</dbReference>
<dbReference type="InterPro" id="IPR000109">
    <property type="entry name" value="POT_fam"/>
</dbReference>
<dbReference type="InterPro" id="IPR018456">
    <property type="entry name" value="PTR2_symporter_CS"/>
</dbReference>
<dbReference type="InterPro" id="IPR036259">
    <property type="entry name" value="MFS_trans_sf"/>
</dbReference>
<proteinExistence type="inferred from homology"/>
<gene>
    <name evidence="9" type="ORF">SEVIR_5G402500v2</name>
</gene>
<dbReference type="AlphaFoldDB" id="A0A4U6US24"/>
<protein>
    <recommendedName>
        <fullName evidence="11">Major facilitator superfamily (MFS) profile domain-containing protein</fullName>
    </recommendedName>
</protein>
<feature type="transmembrane region" description="Helical" evidence="8">
    <location>
        <begin position="303"/>
        <end position="326"/>
    </location>
</feature>
<feature type="transmembrane region" description="Helical" evidence="8">
    <location>
        <begin position="470"/>
        <end position="491"/>
    </location>
</feature>
<organism evidence="9 10">
    <name type="scientific">Setaria viridis</name>
    <name type="common">Green bristlegrass</name>
    <name type="synonym">Setaria italica subsp. viridis</name>
    <dbReference type="NCBI Taxonomy" id="4556"/>
    <lineage>
        <taxon>Eukaryota</taxon>
        <taxon>Viridiplantae</taxon>
        <taxon>Streptophyta</taxon>
        <taxon>Embryophyta</taxon>
        <taxon>Tracheophyta</taxon>
        <taxon>Spermatophyta</taxon>
        <taxon>Magnoliopsida</taxon>
        <taxon>Liliopsida</taxon>
        <taxon>Poales</taxon>
        <taxon>Poaceae</taxon>
        <taxon>PACMAD clade</taxon>
        <taxon>Panicoideae</taxon>
        <taxon>Panicodae</taxon>
        <taxon>Paniceae</taxon>
        <taxon>Cenchrinae</taxon>
        <taxon>Setaria</taxon>
    </lineage>
</organism>
<dbReference type="OMA" id="YIVACAQ"/>
<keyword evidence="10" id="KW-1185">Reference proteome</keyword>
<evidence type="ECO:0000256" key="6">
    <source>
        <dbReference type="ARBA" id="ARBA00022989"/>
    </source>
</evidence>
<feature type="transmembrane region" description="Helical" evidence="8">
    <location>
        <begin position="68"/>
        <end position="92"/>
    </location>
</feature>
<evidence type="ECO:0000256" key="4">
    <source>
        <dbReference type="ARBA" id="ARBA00022553"/>
    </source>
</evidence>
<accession>A0A4U6US24</accession>
<evidence type="ECO:0000256" key="3">
    <source>
        <dbReference type="ARBA" id="ARBA00022448"/>
    </source>
</evidence>
<feature type="transmembrane region" description="Helical" evidence="8">
    <location>
        <begin position="216"/>
        <end position="237"/>
    </location>
</feature>
<comment type="similarity">
    <text evidence="2">Belongs to the major facilitator superfamily. Proton-dependent oligopeptide transporter (POT/PTR) (TC 2.A.17) family.</text>
</comment>
<keyword evidence="3" id="KW-0813">Transport</keyword>
<dbReference type="Gramene" id="TKW17954">
    <property type="protein sequence ID" value="TKW17954"/>
    <property type="gene ID" value="SEVIR_5G402500v2"/>
</dbReference>
<feature type="transmembrane region" description="Helical" evidence="8">
    <location>
        <begin position="514"/>
        <end position="533"/>
    </location>
</feature>
<dbReference type="Pfam" id="PF00854">
    <property type="entry name" value="PTR2"/>
    <property type="match status" value="1"/>
</dbReference>
<dbReference type="GO" id="GO:0009705">
    <property type="term" value="C:plant-type vacuole membrane"/>
    <property type="evidence" value="ECO:0007669"/>
    <property type="project" value="UniProtKB-ARBA"/>
</dbReference>
<feature type="transmembrane region" description="Helical" evidence="8">
    <location>
        <begin position="387"/>
        <end position="407"/>
    </location>
</feature>
<comment type="subcellular location">
    <subcellularLocation>
        <location evidence="1">Membrane</location>
        <topology evidence="1">Multi-pass membrane protein</topology>
    </subcellularLocation>
</comment>
<evidence type="ECO:0000256" key="5">
    <source>
        <dbReference type="ARBA" id="ARBA00022692"/>
    </source>
</evidence>
<dbReference type="FunFam" id="1.20.1250.20:FF:000147">
    <property type="entry name" value="Protein NRT1/ PTR family 5.10"/>
    <property type="match status" value="1"/>
</dbReference>
<evidence type="ECO:0000256" key="2">
    <source>
        <dbReference type="ARBA" id="ARBA00005982"/>
    </source>
</evidence>
<evidence type="ECO:0008006" key="11">
    <source>
        <dbReference type="Google" id="ProtNLM"/>
    </source>
</evidence>
<feature type="transmembrane region" description="Helical" evidence="8">
    <location>
        <begin position="138"/>
        <end position="158"/>
    </location>
</feature>
<evidence type="ECO:0000256" key="7">
    <source>
        <dbReference type="ARBA" id="ARBA00023136"/>
    </source>
</evidence>
<evidence type="ECO:0000256" key="1">
    <source>
        <dbReference type="ARBA" id="ARBA00004141"/>
    </source>
</evidence>
<feature type="transmembrane region" description="Helical" evidence="8">
    <location>
        <begin position="191"/>
        <end position="210"/>
    </location>
</feature>
<feature type="transmembrane region" description="Helical" evidence="8">
    <location>
        <begin position="99"/>
        <end position="118"/>
    </location>
</feature>
<feature type="transmembrane region" description="Helical" evidence="8">
    <location>
        <begin position="346"/>
        <end position="366"/>
    </location>
</feature>
<keyword evidence="4" id="KW-0597">Phosphoprotein</keyword>
<sequence>MDAAVEILLPQPATALDHVGRPASRLTTGRWPAAVFIIGVEISERFAFAGISGNLISYLTGPLGQSTASAAAAINAWIGAALMLPLLGAAVADSWLGRYRAIISASLLYILGLGMLTLSSTFVPQQPSEFGDNVDSSVSWMSIHLAFFYVSLYVVACAQGGHKPCVQAFGADQFDENDPEECASRSSFFNWWYFGAYGSNIVTVSILNYIQDNISWQFGFGIPCIAMAVSLTIFWLGTKKYRFYPPMSSGGLFGHIGKSLLAWIRCWCTSWSAKSPDDSHCATASPSKGDKYKAETKLFSDNAVAVLKLLPVGATCLIYAVVFAQWMTLFTKQASTLDRWIGTLQVPAATLQSLINVSIVIFVPIYDRILNPLVKKYSKNTCGITTLQRIGIGMVVSVILMIVAALVEMRRLRIARDYGLVDKPDVTIPMSVWWIVPQFILSGLADVFTMVGLQEFFYDQVPDGLRSLGLALYLSIFGIGSFISSFLVYAIDKVTSRGGDSWFSNNLNRGHLDYFYWLLAVLNVFGLAAYLYFSQVYAHKKKGQGLLVQ</sequence>
<keyword evidence="7 8" id="KW-0472">Membrane</keyword>
<feature type="transmembrane region" description="Helical" evidence="8">
    <location>
        <begin position="432"/>
        <end position="458"/>
    </location>
</feature>
<dbReference type="EMBL" id="CM016556">
    <property type="protein sequence ID" value="TKW17954.1"/>
    <property type="molecule type" value="Genomic_DNA"/>
</dbReference>
<evidence type="ECO:0000313" key="10">
    <source>
        <dbReference type="Proteomes" id="UP000298652"/>
    </source>
</evidence>
<name>A0A4U6US24_SETVI</name>
<dbReference type="GO" id="GO:0006857">
    <property type="term" value="P:oligopeptide transport"/>
    <property type="evidence" value="ECO:0007669"/>
    <property type="project" value="InterPro"/>
</dbReference>
<keyword evidence="5 8" id="KW-0812">Transmembrane</keyword>
<dbReference type="Proteomes" id="UP000298652">
    <property type="component" value="Chromosome 5"/>
</dbReference>
<reference evidence="9" key="1">
    <citation type="submission" date="2019-03" db="EMBL/GenBank/DDBJ databases">
        <title>WGS assembly of Setaria viridis.</title>
        <authorList>
            <person name="Huang P."/>
            <person name="Jenkins J."/>
            <person name="Grimwood J."/>
            <person name="Barry K."/>
            <person name="Healey A."/>
            <person name="Mamidi S."/>
            <person name="Sreedasyam A."/>
            <person name="Shu S."/>
            <person name="Feldman M."/>
            <person name="Wu J."/>
            <person name="Yu Y."/>
            <person name="Chen C."/>
            <person name="Johnson J."/>
            <person name="Rokhsar D."/>
            <person name="Baxter I."/>
            <person name="Schmutz J."/>
            <person name="Brutnell T."/>
            <person name="Kellogg E."/>
        </authorList>
    </citation>
    <scope>NUCLEOTIDE SEQUENCE [LARGE SCALE GENOMIC DNA]</scope>
</reference>
<evidence type="ECO:0000256" key="8">
    <source>
        <dbReference type="SAM" id="Phobius"/>
    </source>
</evidence>
<keyword evidence="6 8" id="KW-1133">Transmembrane helix</keyword>